<proteinExistence type="predicted"/>
<feature type="compositionally biased region" description="Low complexity" evidence="1">
    <location>
        <begin position="23"/>
        <end position="36"/>
    </location>
</feature>
<gene>
    <name evidence="2" type="ORF">G6F50_016168</name>
</gene>
<sequence>MDCGKSFAGVQRPAGRLPSPDVPAATHRTAPAPAAPGRRDGRTARAPTRSLRALPFRWPDPGRGGRPHADLPAHGGQAPVARGCLLPSAGTLCVAGTDAGTASVPRGRRGVGACH</sequence>
<evidence type="ECO:0000313" key="2">
    <source>
        <dbReference type="EMBL" id="KAG1532594.1"/>
    </source>
</evidence>
<organism evidence="2 3">
    <name type="scientific">Rhizopus delemar</name>
    <dbReference type="NCBI Taxonomy" id="936053"/>
    <lineage>
        <taxon>Eukaryota</taxon>
        <taxon>Fungi</taxon>
        <taxon>Fungi incertae sedis</taxon>
        <taxon>Mucoromycota</taxon>
        <taxon>Mucoromycotina</taxon>
        <taxon>Mucoromycetes</taxon>
        <taxon>Mucorales</taxon>
        <taxon>Mucorineae</taxon>
        <taxon>Rhizopodaceae</taxon>
        <taxon>Rhizopus</taxon>
    </lineage>
</organism>
<feature type="region of interest" description="Disordered" evidence="1">
    <location>
        <begin position="1"/>
        <end position="76"/>
    </location>
</feature>
<protein>
    <submittedName>
        <fullName evidence="2">Uncharacterized protein</fullName>
    </submittedName>
</protein>
<reference evidence="2 3" key="1">
    <citation type="journal article" date="2020" name="Microb. Genom.">
        <title>Genetic diversity of clinical and environmental Mucorales isolates obtained from an investigation of mucormycosis cases among solid organ transplant recipients.</title>
        <authorList>
            <person name="Nguyen M.H."/>
            <person name="Kaul D."/>
            <person name="Muto C."/>
            <person name="Cheng S.J."/>
            <person name="Richter R.A."/>
            <person name="Bruno V.M."/>
            <person name="Liu G."/>
            <person name="Beyhan S."/>
            <person name="Sundermann A.J."/>
            <person name="Mounaud S."/>
            <person name="Pasculle A.W."/>
            <person name="Nierman W.C."/>
            <person name="Driscoll E."/>
            <person name="Cumbie R."/>
            <person name="Clancy C.J."/>
            <person name="Dupont C.L."/>
        </authorList>
    </citation>
    <scope>NUCLEOTIDE SEQUENCE [LARGE SCALE GENOMIC DNA]</scope>
    <source>
        <strain evidence="2 3">GL24</strain>
    </source>
</reference>
<accession>A0A9P6XU33</accession>
<keyword evidence="3" id="KW-1185">Reference proteome</keyword>
<comment type="caution">
    <text evidence="2">The sequence shown here is derived from an EMBL/GenBank/DDBJ whole genome shotgun (WGS) entry which is preliminary data.</text>
</comment>
<evidence type="ECO:0000256" key="1">
    <source>
        <dbReference type="SAM" id="MobiDB-lite"/>
    </source>
</evidence>
<name>A0A9P6XU33_9FUNG</name>
<dbReference type="Proteomes" id="UP000740926">
    <property type="component" value="Unassembled WGS sequence"/>
</dbReference>
<dbReference type="EMBL" id="JAANIU010009799">
    <property type="protein sequence ID" value="KAG1532594.1"/>
    <property type="molecule type" value="Genomic_DNA"/>
</dbReference>
<dbReference type="AlphaFoldDB" id="A0A9P6XU33"/>
<evidence type="ECO:0000313" key="3">
    <source>
        <dbReference type="Proteomes" id="UP000740926"/>
    </source>
</evidence>